<dbReference type="PANTHER" id="PTHR47978">
    <property type="match status" value="1"/>
</dbReference>
<protein>
    <submittedName>
        <fullName evidence="2">Uncharacterized protein</fullName>
    </submittedName>
</protein>
<dbReference type="EMBL" id="OIVN01001380">
    <property type="protein sequence ID" value="SPC93309.1"/>
    <property type="molecule type" value="Genomic_DNA"/>
</dbReference>
<dbReference type="CDD" id="cd01860">
    <property type="entry name" value="Rab5_related"/>
    <property type="match status" value="1"/>
</dbReference>
<name>A0A2N9G1Y8_FAGSY</name>
<evidence type="ECO:0000256" key="1">
    <source>
        <dbReference type="ARBA" id="ARBA00022741"/>
    </source>
</evidence>
<dbReference type="InterPro" id="IPR005225">
    <property type="entry name" value="Small_GTP-bd"/>
</dbReference>
<dbReference type="SMART" id="SM00174">
    <property type="entry name" value="RHO"/>
    <property type="match status" value="1"/>
</dbReference>
<evidence type="ECO:0000313" key="2">
    <source>
        <dbReference type="EMBL" id="SPC93309.1"/>
    </source>
</evidence>
<dbReference type="SMART" id="SM00173">
    <property type="entry name" value="RAS"/>
    <property type="match status" value="1"/>
</dbReference>
<organism evidence="2">
    <name type="scientific">Fagus sylvatica</name>
    <name type="common">Beechnut</name>
    <dbReference type="NCBI Taxonomy" id="28930"/>
    <lineage>
        <taxon>Eukaryota</taxon>
        <taxon>Viridiplantae</taxon>
        <taxon>Streptophyta</taxon>
        <taxon>Embryophyta</taxon>
        <taxon>Tracheophyta</taxon>
        <taxon>Spermatophyta</taxon>
        <taxon>Magnoliopsida</taxon>
        <taxon>eudicotyledons</taxon>
        <taxon>Gunneridae</taxon>
        <taxon>Pentapetalae</taxon>
        <taxon>rosids</taxon>
        <taxon>fabids</taxon>
        <taxon>Fagales</taxon>
        <taxon>Fagaceae</taxon>
        <taxon>Fagus</taxon>
    </lineage>
</organism>
<dbReference type="Pfam" id="PF00071">
    <property type="entry name" value="Ras"/>
    <property type="match status" value="1"/>
</dbReference>
<dbReference type="PROSITE" id="PS51419">
    <property type="entry name" value="RAB"/>
    <property type="match status" value="1"/>
</dbReference>
<keyword evidence="1" id="KW-0547">Nucleotide-binding</keyword>
<dbReference type="AlphaFoldDB" id="A0A2N9G1Y8"/>
<proteinExistence type="predicted"/>
<gene>
    <name evidence="2" type="ORF">FSB_LOCUS21191</name>
</gene>
<reference evidence="2" key="1">
    <citation type="submission" date="2018-02" db="EMBL/GenBank/DDBJ databases">
        <authorList>
            <person name="Cohen D.B."/>
            <person name="Kent A.D."/>
        </authorList>
    </citation>
    <scope>NUCLEOTIDE SEQUENCE</scope>
</reference>
<accession>A0A2N9G1Y8</accession>
<dbReference type="SMART" id="SM00175">
    <property type="entry name" value="RAB"/>
    <property type="match status" value="1"/>
</dbReference>
<dbReference type="NCBIfam" id="TIGR00231">
    <property type="entry name" value="small_GTP"/>
    <property type="match status" value="1"/>
</dbReference>
<dbReference type="SUPFAM" id="SSF52540">
    <property type="entry name" value="P-loop containing nucleoside triphosphate hydrolases"/>
    <property type="match status" value="1"/>
</dbReference>
<dbReference type="InterPro" id="IPR001806">
    <property type="entry name" value="Small_GTPase"/>
</dbReference>
<dbReference type="PRINTS" id="PR00449">
    <property type="entry name" value="RASTRNSFRMNG"/>
</dbReference>
<dbReference type="PROSITE" id="PS51420">
    <property type="entry name" value="RHO"/>
    <property type="match status" value="1"/>
</dbReference>
<dbReference type="InterPro" id="IPR027417">
    <property type="entry name" value="P-loop_NTPase"/>
</dbReference>
<dbReference type="GO" id="GO:0003924">
    <property type="term" value="F:GTPase activity"/>
    <property type="evidence" value="ECO:0007669"/>
    <property type="project" value="InterPro"/>
</dbReference>
<dbReference type="Gene3D" id="3.40.50.300">
    <property type="entry name" value="P-loop containing nucleotide triphosphate hydrolases"/>
    <property type="match status" value="1"/>
</dbReference>
<dbReference type="GO" id="GO:0005525">
    <property type="term" value="F:GTP binding"/>
    <property type="evidence" value="ECO:0007669"/>
    <property type="project" value="InterPro"/>
</dbReference>
<dbReference type="SMART" id="SM00176">
    <property type="entry name" value="RAN"/>
    <property type="match status" value="1"/>
</dbReference>
<dbReference type="PROSITE" id="PS51421">
    <property type="entry name" value="RAS"/>
    <property type="match status" value="1"/>
</dbReference>
<sequence length="1080" mass="119986">MAKPGNKIIQAKLVLLGDMGTGKTSLVLRFVKGQFFDNQEPTIGAAFFTQILSLAEATVKFDIWDTAGQERYHSLAPMYYRGAAAAVVVYDISSMDTFTRAKKWVQELKRQGNQNLVMALVANKSDLEANREVETEEGDQFAQENGMFFIETSAKTSQNINDLFYEIGVATASVQVAFKLPFCLWLRLFLFGESAAAHPFICRLLHICREKRVTATKGQATFPFLRYLQASFLPWVETVPLWDEVMAPLVRDEIILWRLISELFLGLLWAGPIVSNLQQITHDFWALQQIAFLWNDSMFSGPIVGCSILGFSCVAPLLALFGLTADGPNGPFLSAIIGRCGAVMLAFGSEVCHSSTRSKMSANLQAFELCFQLCFQQTKIRMLIDSAVTLLPDSAATLFTDMRSNALLTKLLQNLLVISQQTLIDEVAADDACDITADFEDEVEYAQSESLKDSDSTKIALEPLGCKGVLVNCREYFFFDGRSSCSVTADVADDIMLVLQQMLLLQEVTADAADDVTAYINDWRPAANFVAEEIPAWDDVPATEEIPVGEMMLQCYLGVVAKAANCVSPIADEIPAWGTMSATDATWVSCYLGVVAKATNFVEVVVAYAISEITADATDIVADLDNDNTAAVVADISSGSYSKCCRYNNIVVDVSTSKEISIVDDFDIEDMVEVLDSCDVVLIKIRNISATSLLISGQVLKSAVKAYLAPEFTRLLVDFLKFLFCLHSLRSFVSNNMKVADYPPYVWDSTVELPRTIYSTNTFRVCYRIYNGLYSRFLCGLLDLGGITADLVHREECCSTPQWSRQNVDAQKSPGARCRLVISWRWVELVLFDGVVEPKTPHQAQSNGVVVIFRSQPLSWSKFLPFIVGSSVLRGLADLTVKRKPFLLPKVIRGYGRPRSEGSLIHGGGDMWEFNTDGDGSVDHQPLRVNSPTSKPKLPKPLMKMNSNHHGSGPWWLLPPVSMEPNLILFFEEIKNMFWFLFPCVCCVEGVATASVQVAFKLPFCLWLRLFLFGESAAAHPFICREKRVTATKGQATFPFLRYLQASFLPWVETVPLWMNLPLPISCLPCSRMNNCCCQI</sequence>
<dbReference type="FunFam" id="3.40.50.300:FF:000851">
    <property type="entry name" value="Ras-related small GTP-binding family protein"/>
    <property type="match status" value="1"/>
</dbReference>